<feature type="region of interest" description="Disordered" evidence="1">
    <location>
        <begin position="50"/>
        <end position="74"/>
    </location>
</feature>
<evidence type="ECO:0000256" key="1">
    <source>
        <dbReference type="SAM" id="MobiDB-lite"/>
    </source>
</evidence>
<protein>
    <submittedName>
        <fullName evidence="2">Uncharacterized protein</fullName>
    </submittedName>
</protein>
<dbReference type="AlphaFoldDB" id="A0A1G2RDM6"/>
<name>A0A1G2RDM6_9BACT</name>
<sequence>MDITYLGKGRIVFQKQGLFLGASPPCPGFPLSGCGVVDAVVSAVPLDLPGDGAREDSEDAGAVCLGHTRSKEGS</sequence>
<evidence type="ECO:0000313" key="3">
    <source>
        <dbReference type="Proteomes" id="UP000178613"/>
    </source>
</evidence>
<proteinExistence type="predicted"/>
<dbReference type="EMBL" id="MHUB01000032">
    <property type="protein sequence ID" value="OHA70161.1"/>
    <property type="molecule type" value="Genomic_DNA"/>
</dbReference>
<gene>
    <name evidence="2" type="ORF">A3D64_00755</name>
</gene>
<evidence type="ECO:0000313" key="2">
    <source>
        <dbReference type="EMBL" id="OHA70161.1"/>
    </source>
</evidence>
<organism evidence="2 3">
    <name type="scientific">Candidatus Wildermuthbacteria bacterium RIFCSPHIGHO2_02_FULL_49_9</name>
    <dbReference type="NCBI Taxonomy" id="1802456"/>
    <lineage>
        <taxon>Bacteria</taxon>
        <taxon>Candidatus Wildermuthiibacteriota</taxon>
    </lineage>
</organism>
<accession>A0A1G2RDM6</accession>
<dbReference type="Proteomes" id="UP000178613">
    <property type="component" value="Unassembled WGS sequence"/>
</dbReference>
<reference evidence="2 3" key="1">
    <citation type="journal article" date="2016" name="Nat. Commun.">
        <title>Thousands of microbial genomes shed light on interconnected biogeochemical processes in an aquifer system.</title>
        <authorList>
            <person name="Anantharaman K."/>
            <person name="Brown C.T."/>
            <person name="Hug L.A."/>
            <person name="Sharon I."/>
            <person name="Castelle C.J."/>
            <person name="Probst A.J."/>
            <person name="Thomas B.C."/>
            <person name="Singh A."/>
            <person name="Wilkins M.J."/>
            <person name="Karaoz U."/>
            <person name="Brodie E.L."/>
            <person name="Williams K.H."/>
            <person name="Hubbard S.S."/>
            <person name="Banfield J.F."/>
        </authorList>
    </citation>
    <scope>NUCLEOTIDE SEQUENCE [LARGE SCALE GENOMIC DNA]</scope>
</reference>
<comment type="caution">
    <text evidence="2">The sequence shown here is derived from an EMBL/GenBank/DDBJ whole genome shotgun (WGS) entry which is preliminary data.</text>
</comment>